<feature type="domain" description="BioF2-like acetyltransferase" evidence="1">
    <location>
        <begin position="194"/>
        <end position="322"/>
    </location>
</feature>
<name>A0ABT5ICS8_9CAUL</name>
<protein>
    <submittedName>
        <fullName evidence="2">GNAT family N-acetyltransferase</fullName>
        <ecNumber evidence="2">2.3.1.-</ecNumber>
    </submittedName>
</protein>
<evidence type="ECO:0000313" key="3">
    <source>
        <dbReference type="Proteomes" id="UP001216595"/>
    </source>
</evidence>
<sequence length="366" mass="40511">MLEVRVHDSLAGIAADDWDGCFDGALEDHAYHLAVERSGLAGFRFFYVSVLDGKRVVGAAPAFLTSYDLETTLDPPELRRALTQIKTVAPWVLRASLAALGSPCSERAMLGIADASRAPEIACGLRDGFLQAARERGGALMAVKDLVETDRALWSPVLAERGFGVVSGLPIACLPIDFPDMDAYLARLSHATRKDMRRKLRGREGVEVRRVTRLDGFEEALMALYRATRERAEMVLEELTPDYFRRVLSAKPGRAFCTLYLKGDELLAANLLLHDDTTLIDKFFVMGEAGRAHNLYFVSWFDNIEWCLDNGIRVFQAGQAAYANKLRLGCQLVRTDMAFTHRNALVSRVLKRLSPLFAADPVGDAA</sequence>
<keyword evidence="2" id="KW-0012">Acyltransferase</keyword>
<dbReference type="GO" id="GO:0016746">
    <property type="term" value="F:acyltransferase activity"/>
    <property type="evidence" value="ECO:0007669"/>
    <property type="project" value="UniProtKB-KW"/>
</dbReference>
<dbReference type="SUPFAM" id="SSF55729">
    <property type="entry name" value="Acyl-CoA N-acyltransferases (Nat)"/>
    <property type="match status" value="1"/>
</dbReference>
<dbReference type="EMBL" id="JAQQKW010000002">
    <property type="protein sequence ID" value="MDC7693655.1"/>
    <property type="molecule type" value="Genomic_DNA"/>
</dbReference>
<organism evidence="2 3">
    <name type="scientific">Asticcacaulis currens</name>
    <dbReference type="NCBI Taxonomy" id="2984210"/>
    <lineage>
        <taxon>Bacteria</taxon>
        <taxon>Pseudomonadati</taxon>
        <taxon>Pseudomonadota</taxon>
        <taxon>Alphaproteobacteria</taxon>
        <taxon>Caulobacterales</taxon>
        <taxon>Caulobacteraceae</taxon>
        <taxon>Asticcacaulis</taxon>
    </lineage>
</organism>
<evidence type="ECO:0000259" key="1">
    <source>
        <dbReference type="Pfam" id="PF13480"/>
    </source>
</evidence>
<comment type="caution">
    <text evidence="2">The sequence shown here is derived from an EMBL/GenBank/DDBJ whole genome shotgun (WGS) entry which is preliminary data.</text>
</comment>
<keyword evidence="2" id="KW-0808">Transferase</keyword>
<evidence type="ECO:0000313" key="2">
    <source>
        <dbReference type="EMBL" id="MDC7693655.1"/>
    </source>
</evidence>
<dbReference type="InterPro" id="IPR038740">
    <property type="entry name" value="BioF2-like_GNAT_dom"/>
</dbReference>
<gene>
    <name evidence="2" type="ORF">PQU94_05095</name>
</gene>
<dbReference type="Pfam" id="PF13480">
    <property type="entry name" value="Acetyltransf_6"/>
    <property type="match status" value="1"/>
</dbReference>
<accession>A0ABT5ICS8</accession>
<proteinExistence type="predicted"/>
<dbReference type="EC" id="2.3.1.-" evidence="2"/>
<dbReference type="RefSeq" id="WP_272740405.1">
    <property type="nucleotide sequence ID" value="NZ_JAQQKW010000002.1"/>
</dbReference>
<dbReference type="InterPro" id="IPR016181">
    <property type="entry name" value="Acyl_CoA_acyltransferase"/>
</dbReference>
<keyword evidence="3" id="KW-1185">Reference proteome</keyword>
<dbReference type="Gene3D" id="3.40.630.30">
    <property type="match status" value="1"/>
</dbReference>
<reference evidence="2 3" key="1">
    <citation type="submission" date="2023-01" db="EMBL/GenBank/DDBJ databases">
        <title>Novel species of the genus Asticcacaulis isolated from rivers.</title>
        <authorList>
            <person name="Lu H."/>
        </authorList>
    </citation>
    <scope>NUCLEOTIDE SEQUENCE [LARGE SCALE GENOMIC DNA]</scope>
    <source>
        <strain evidence="2 3">DXS10W</strain>
    </source>
</reference>
<dbReference type="Proteomes" id="UP001216595">
    <property type="component" value="Unassembled WGS sequence"/>
</dbReference>